<dbReference type="InterPro" id="IPR027417">
    <property type="entry name" value="P-loop_NTPase"/>
</dbReference>
<dbReference type="Gene3D" id="3.40.50.300">
    <property type="entry name" value="P-loop containing nucleotide triphosphate hydrolases"/>
    <property type="match status" value="1"/>
</dbReference>
<dbReference type="PROSITE" id="PS50893">
    <property type="entry name" value="ABC_TRANSPORTER_2"/>
    <property type="match status" value="1"/>
</dbReference>
<evidence type="ECO:0000313" key="5">
    <source>
        <dbReference type="Proteomes" id="UP000626697"/>
    </source>
</evidence>
<reference evidence="4 5" key="1">
    <citation type="submission" date="2020-08" db="EMBL/GenBank/DDBJ databases">
        <title>Genomic Encyclopedia of Type Strains, Phase IV (KMG-IV): sequencing the most valuable type-strain genomes for metagenomic binning, comparative biology and taxonomic classification.</title>
        <authorList>
            <person name="Goeker M."/>
        </authorList>
    </citation>
    <scope>NUCLEOTIDE SEQUENCE [LARGE SCALE GENOMIC DNA]</scope>
    <source>
        <strain evidence="4 5">DSM 105481</strain>
    </source>
</reference>
<keyword evidence="2 4" id="KW-0067">ATP-binding</keyword>
<evidence type="ECO:0000259" key="3">
    <source>
        <dbReference type="PROSITE" id="PS50893"/>
    </source>
</evidence>
<dbReference type="PANTHER" id="PTHR43158:SF5">
    <property type="entry name" value="ABC TRANSPORTER, ATP-BINDING PROTEIN"/>
    <property type="match status" value="1"/>
</dbReference>
<dbReference type="CDD" id="cd03230">
    <property type="entry name" value="ABC_DR_subfamily_A"/>
    <property type="match status" value="1"/>
</dbReference>
<dbReference type="InterPro" id="IPR003593">
    <property type="entry name" value="AAA+_ATPase"/>
</dbReference>
<sequence length="298" mass="33040">MKNVIEVTQLNKSYGKFNAIHDTSFTMQANKIYGLLGRNGAGKTTLMKMITAQIFPTSGDLKVFGDNPYENANILSKICFIKESQKYPDHYSILDVLEVSKSIFPNWDVNFSRLLIEDFKLPLKRKIKKLSRGMLSAVGIVIGLASRAPLTIFDEPYLGLDAVSRGLFYDRLMEDYVEHPRTVILSTHLIDEVSNLLEHILVIDNGKLILDQDAEELRGKAFTVTGQTSKVEAFLIGKETVYREPFGGLLSATVMCSQHGTDQKQAAASGLEISPVSLQQLIVHLTSGKSEQKGAIAE</sequence>
<evidence type="ECO:0000256" key="1">
    <source>
        <dbReference type="ARBA" id="ARBA00022741"/>
    </source>
</evidence>
<dbReference type="Pfam" id="PF00005">
    <property type="entry name" value="ABC_tran"/>
    <property type="match status" value="1"/>
</dbReference>
<evidence type="ECO:0000256" key="2">
    <source>
        <dbReference type="ARBA" id="ARBA00022840"/>
    </source>
</evidence>
<proteinExistence type="predicted"/>
<evidence type="ECO:0000313" key="4">
    <source>
        <dbReference type="EMBL" id="MBA9028699.1"/>
    </source>
</evidence>
<dbReference type="PANTHER" id="PTHR43158">
    <property type="entry name" value="SKFA PEPTIDE EXPORT ATP-BINDING PROTEIN SKFE"/>
    <property type="match status" value="1"/>
</dbReference>
<dbReference type="EMBL" id="JACJHX010000017">
    <property type="protein sequence ID" value="MBA9028699.1"/>
    <property type="molecule type" value="Genomic_DNA"/>
</dbReference>
<dbReference type="SUPFAM" id="SSF52540">
    <property type="entry name" value="P-loop containing nucleoside triphosphate hydrolases"/>
    <property type="match status" value="1"/>
</dbReference>
<dbReference type="RefSeq" id="WP_182503720.1">
    <property type="nucleotide sequence ID" value="NZ_JACJHX010000017.1"/>
</dbReference>
<gene>
    <name evidence="4" type="ORF">HNP81_004019</name>
</gene>
<accession>A0ABR6CUJ1</accession>
<comment type="caution">
    <text evidence="4">The sequence shown here is derived from an EMBL/GenBank/DDBJ whole genome shotgun (WGS) entry which is preliminary data.</text>
</comment>
<feature type="domain" description="ABC transporter" evidence="3">
    <location>
        <begin position="5"/>
        <end position="230"/>
    </location>
</feature>
<dbReference type="InterPro" id="IPR003439">
    <property type="entry name" value="ABC_transporter-like_ATP-bd"/>
</dbReference>
<dbReference type="GO" id="GO:0005524">
    <property type="term" value="F:ATP binding"/>
    <property type="evidence" value="ECO:0007669"/>
    <property type="project" value="UniProtKB-KW"/>
</dbReference>
<name>A0ABR6CUJ1_9BACI</name>
<protein>
    <submittedName>
        <fullName evidence="4">ABC-2 type transport system ATP-binding protein</fullName>
    </submittedName>
</protein>
<keyword evidence="5" id="KW-1185">Reference proteome</keyword>
<dbReference type="Proteomes" id="UP000626697">
    <property type="component" value="Unassembled WGS sequence"/>
</dbReference>
<organism evidence="4 5">
    <name type="scientific">Peribacillus huizhouensis</name>
    <dbReference type="NCBI Taxonomy" id="1501239"/>
    <lineage>
        <taxon>Bacteria</taxon>
        <taxon>Bacillati</taxon>
        <taxon>Bacillota</taxon>
        <taxon>Bacilli</taxon>
        <taxon>Bacillales</taxon>
        <taxon>Bacillaceae</taxon>
        <taxon>Peribacillus</taxon>
    </lineage>
</organism>
<keyword evidence="1" id="KW-0547">Nucleotide-binding</keyword>
<dbReference type="SMART" id="SM00382">
    <property type="entry name" value="AAA"/>
    <property type="match status" value="1"/>
</dbReference>